<reference evidence="22" key="1">
    <citation type="submission" date="2020-11" db="EMBL/GenBank/DDBJ databases">
        <authorList>
            <person name="Whiteford S."/>
        </authorList>
    </citation>
    <scope>NUCLEOTIDE SEQUENCE</scope>
</reference>
<keyword evidence="13" id="KW-0807">Transducer</keyword>
<dbReference type="GO" id="GO:0004930">
    <property type="term" value="F:G protein-coupled receptor activity"/>
    <property type="evidence" value="ECO:0007669"/>
    <property type="project" value="UniProtKB-KW"/>
</dbReference>
<evidence type="ECO:0000256" key="1">
    <source>
        <dbReference type="ARBA" id="ARBA00004651"/>
    </source>
</evidence>
<feature type="compositionally biased region" description="Basic and acidic residues" evidence="16">
    <location>
        <begin position="1349"/>
        <end position="1358"/>
    </location>
</feature>
<name>A0A8S4G085_PLUXY</name>
<dbReference type="InterPro" id="IPR002049">
    <property type="entry name" value="LE_dom"/>
</dbReference>
<keyword evidence="6" id="KW-0677">Repeat</keyword>
<dbReference type="Pfam" id="PF16489">
    <property type="entry name" value="GAIN"/>
    <property type="match status" value="1"/>
</dbReference>
<keyword evidence="7 17" id="KW-1133">Transmembrane helix</keyword>
<dbReference type="Gene3D" id="2.60.220.50">
    <property type="match status" value="1"/>
</dbReference>
<evidence type="ECO:0000256" key="12">
    <source>
        <dbReference type="ARBA" id="ARBA00023180"/>
    </source>
</evidence>
<feature type="domain" description="G-protein coupled receptors family 2 profile 1" evidence="20">
    <location>
        <begin position="272"/>
        <end position="347"/>
    </location>
</feature>
<dbReference type="Pfam" id="PF00053">
    <property type="entry name" value="EGF_laminin"/>
    <property type="match status" value="2"/>
</dbReference>
<dbReference type="FunFam" id="4.10.1240.10:FF:000021">
    <property type="entry name" value="Cadherin EGF LAG seven-pass G-type receptor"/>
    <property type="match status" value="1"/>
</dbReference>
<keyword evidence="9 17" id="KW-0472">Membrane</keyword>
<evidence type="ECO:0000256" key="11">
    <source>
        <dbReference type="ARBA" id="ARBA00023170"/>
    </source>
</evidence>
<evidence type="ECO:0000256" key="13">
    <source>
        <dbReference type="ARBA" id="ARBA00023224"/>
    </source>
</evidence>
<organism evidence="22 23">
    <name type="scientific">Plutella xylostella</name>
    <name type="common">Diamondback moth</name>
    <name type="synonym">Plutella maculipennis</name>
    <dbReference type="NCBI Taxonomy" id="51655"/>
    <lineage>
        <taxon>Eukaryota</taxon>
        <taxon>Metazoa</taxon>
        <taxon>Ecdysozoa</taxon>
        <taxon>Arthropoda</taxon>
        <taxon>Hexapoda</taxon>
        <taxon>Insecta</taxon>
        <taxon>Pterygota</taxon>
        <taxon>Neoptera</taxon>
        <taxon>Endopterygota</taxon>
        <taxon>Lepidoptera</taxon>
        <taxon>Glossata</taxon>
        <taxon>Ditrysia</taxon>
        <taxon>Yponomeutoidea</taxon>
        <taxon>Plutellidae</taxon>
        <taxon>Plutella</taxon>
    </lineage>
</organism>
<feature type="transmembrane region" description="Helical" evidence="17">
    <location>
        <begin position="1008"/>
        <end position="1026"/>
    </location>
</feature>
<dbReference type="InterPro" id="IPR001879">
    <property type="entry name" value="GPCR_2_extracellular_dom"/>
</dbReference>
<dbReference type="Pfam" id="PF00002">
    <property type="entry name" value="7tm_2"/>
    <property type="match status" value="1"/>
</dbReference>
<evidence type="ECO:0000256" key="14">
    <source>
        <dbReference type="ARBA" id="ARBA00023292"/>
    </source>
</evidence>
<feature type="compositionally biased region" description="Low complexity" evidence="16">
    <location>
        <begin position="1324"/>
        <end position="1334"/>
    </location>
</feature>
<dbReference type="InterPro" id="IPR032471">
    <property type="entry name" value="AGRL2-4_GAIN_subdom_A"/>
</dbReference>
<evidence type="ECO:0000259" key="19">
    <source>
        <dbReference type="PROSITE" id="PS50221"/>
    </source>
</evidence>
<dbReference type="GO" id="GO:0007155">
    <property type="term" value="P:cell adhesion"/>
    <property type="evidence" value="ECO:0007669"/>
    <property type="project" value="UniProtKB-ARBA"/>
</dbReference>
<evidence type="ECO:0000256" key="10">
    <source>
        <dbReference type="ARBA" id="ARBA00023157"/>
    </source>
</evidence>
<dbReference type="SMART" id="SM00303">
    <property type="entry name" value="GPS"/>
    <property type="match status" value="2"/>
</dbReference>
<dbReference type="InterPro" id="IPR046338">
    <property type="entry name" value="GAIN_dom_sf"/>
</dbReference>
<dbReference type="PROSITE" id="PS50027">
    <property type="entry name" value="EGF_LAM_2"/>
    <property type="match status" value="1"/>
</dbReference>
<dbReference type="GO" id="GO:0048468">
    <property type="term" value="P:cell development"/>
    <property type="evidence" value="ECO:0007669"/>
    <property type="project" value="UniProtKB-ARBA"/>
</dbReference>
<feature type="domain" description="G-protein coupled receptors family 2 profile 2" evidence="21">
    <location>
        <begin position="939"/>
        <end position="1225"/>
    </location>
</feature>
<dbReference type="SUPFAM" id="SSF57196">
    <property type="entry name" value="EGF/Laminin"/>
    <property type="match status" value="1"/>
</dbReference>
<feature type="transmembrane region" description="Helical" evidence="17">
    <location>
        <begin position="945"/>
        <end position="965"/>
    </location>
</feature>
<evidence type="ECO:0000256" key="5">
    <source>
        <dbReference type="ARBA" id="ARBA00022729"/>
    </source>
</evidence>
<feature type="compositionally biased region" description="Low complexity" evidence="16">
    <location>
        <begin position="1405"/>
        <end position="1420"/>
    </location>
</feature>
<evidence type="ECO:0000259" key="18">
    <source>
        <dbReference type="PROSITE" id="PS50027"/>
    </source>
</evidence>
<evidence type="ECO:0000256" key="2">
    <source>
        <dbReference type="ARBA" id="ARBA00022473"/>
    </source>
</evidence>
<dbReference type="InterPro" id="IPR000832">
    <property type="entry name" value="GPCR_2_secretin-like"/>
</dbReference>
<dbReference type="PROSITE" id="PS01248">
    <property type="entry name" value="EGF_LAM_1"/>
    <property type="match status" value="1"/>
</dbReference>
<dbReference type="GO" id="GO:0048513">
    <property type="term" value="P:animal organ development"/>
    <property type="evidence" value="ECO:0007669"/>
    <property type="project" value="UniProtKB-ARBA"/>
</dbReference>
<dbReference type="PROSITE" id="PS50261">
    <property type="entry name" value="G_PROTEIN_RECEP_F2_4"/>
    <property type="match status" value="1"/>
</dbReference>
<proteinExistence type="predicted"/>
<dbReference type="PROSITE" id="PS50227">
    <property type="entry name" value="G_PROTEIN_RECEP_F2_3"/>
    <property type="match status" value="1"/>
</dbReference>
<evidence type="ECO:0000256" key="4">
    <source>
        <dbReference type="ARBA" id="ARBA00022692"/>
    </source>
</evidence>
<evidence type="ECO:0000256" key="15">
    <source>
        <dbReference type="PROSITE-ProRule" id="PRU00460"/>
    </source>
</evidence>
<keyword evidence="4 17" id="KW-0812">Transmembrane</keyword>
<dbReference type="Pfam" id="PF01825">
    <property type="entry name" value="GPS"/>
    <property type="match status" value="1"/>
</dbReference>
<dbReference type="CDD" id="cd00055">
    <property type="entry name" value="EGF_Lam"/>
    <property type="match status" value="4"/>
</dbReference>
<comment type="subcellular location">
    <subcellularLocation>
        <location evidence="1">Cell membrane</location>
        <topology evidence="1">Multi-pass membrane protein</topology>
    </subcellularLocation>
</comment>
<comment type="caution">
    <text evidence="22">The sequence shown here is derived from an EMBL/GenBank/DDBJ whole genome shotgun (WGS) entry which is preliminary data.</text>
</comment>
<feature type="transmembrane region" description="Helical" evidence="17">
    <location>
        <begin position="1047"/>
        <end position="1066"/>
    </location>
</feature>
<comment type="caution">
    <text evidence="15">Lacks conserved residue(s) required for the propagation of feature annotation.</text>
</comment>
<feature type="transmembrane region" description="Helical" evidence="17">
    <location>
        <begin position="1143"/>
        <end position="1164"/>
    </location>
</feature>
<feature type="disulfide bond" evidence="15">
    <location>
        <begin position="261"/>
        <end position="270"/>
    </location>
</feature>
<dbReference type="GO" id="GO:0005886">
    <property type="term" value="C:plasma membrane"/>
    <property type="evidence" value="ECO:0007669"/>
    <property type="project" value="UniProtKB-SubCell"/>
</dbReference>
<evidence type="ECO:0000256" key="6">
    <source>
        <dbReference type="ARBA" id="ARBA00022737"/>
    </source>
</evidence>
<dbReference type="GO" id="GO:0007166">
    <property type="term" value="P:cell surface receptor signaling pathway"/>
    <property type="evidence" value="ECO:0007669"/>
    <property type="project" value="InterPro"/>
</dbReference>
<evidence type="ECO:0000259" key="21">
    <source>
        <dbReference type="PROSITE" id="PS50261"/>
    </source>
</evidence>
<evidence type="ECO:0000313" key="22">
    <source>
        <dbReference type="EMBL" id="CAG9132787.1"/>
    </source>
</evidence>
<dbReference type="PANTHER" id="PTHR12011">
    <property type="entry name" value="ADHESION G-PROTEIN COUPLED RECEPTOR"/>
    <property type="match status" value="1"/>
</dbReference>
<protein>
    <submittedName>
        <fullName evidence="22">(diamondback moth) hypothetical protein</fullName>
    </submittedName>
</protein>
<dbReference type="Gene3D" id="2.170.300.10">
    <property type="entry name" value="Tie2 ligand-binding domain superfamily"/>
    <property type="match status" value="1"/>
</dbReference>
<dbReference type="GO" id="GO:0009888">
    <property type="term" value="P:tissue development"/>
    <property type="evidence" value="ECO:0007669"/>
    <property type="project" value="UniProtKB-ARBA"/>
</dbReference>
<keyword evidence="10 15" id="KW-1015">Disulfide bond</keyword>
<dbReference type="GO" id="GO:0048731">
    <property type="term" value="P:system development"/>
    <property type="evidence" value="ECO:0007669"/>
    <property type="project" value="UniProtKB-ARBA"/>
</dbReference>
<feature type="region of interest" description="Disordered" evidence="16">
    <location>
        <begin position="1295"/>
        <end position="1469"/>
    </location>
</feature>
<keyword evidence="2" id="KW-0217">Developmental protein</keyword>
<feature type="domain" description="GAIN-B" evidence="19">
    <location>
        <begin position="702"/>
        <end position="854"/>
    </location>
</feature>
<dbReference type="EMBL" id="CAJHNJ030000053">
    <property type="protein sequence ID" value="CAG9132787.1"/>
    <property type="molecule type" value="Genomic_DNA"/>
</dbReference>
<dbReference type="Gene3D" id="4.10.1240.10">
    <property type="entry name" value="GPCR, family 2, extracellular hormone receptor domain"/>
    <property type="match status" value="1"/>
</dbReference>
<gene>
    <name evidence="22" type="ORF">PLXY2_LOCUS11041</name>
</gene>
<keyword evidence="3" id="KW-1003">Cell membrane</keyword>
<evidence type="ECO:0000256" key="8">
    <source>
        <dbReference type="ARBA" id="ARBA00023040"/>
    </source>
</evidence>
<dbReference type="InterPro" id="IPR036445">
    <property type="entry name" value="GPCR_2_extracell_dom_sf"/>
</dbReference>
<keyword evidence="8" id="KW-0297">G-protein coupled receptor</keyword>
<evidence type="ECO:0000259" key="20">
    <source>
        <dbReference type="PROSITE" id="PS50227"/>
    </source>
</evidence>
<dbReference type="PROSITE" id="PS50221">
    <property type="entry name" value="GAIN_B"/>
    <property type="match status" value="1"/>
</dbReference>
<feature type="disulfide bond" evidence="15">
    <location>
        <begin position="242"/>
        <end position="259"/>
    </location>
</feature>
<feature type="compositionally biased region" description="Polar residues" evidence="16">
    <location>
        <begin position="1624"/>
        <end position="1633"/>
    </location>
</feature>
<dbReference type="Gene3D" id="1.20.1070.10">
    <property type="entry name" value="Rhodopsin 7-helix transmembrane proteins"/>
    <property type="match status" value="1"/>
</dbReference>
<feature type="compositionally biased region" description="Low complexity" evidence="16">
    <location>
        <begin position="1385"/>
        <end position="1395"/>
    </location>
</feature>
<dbReference type="InterPro" id="IPR017981">
    <property type="entry name" value="GPCR_2-like_7TM"/>
</dbReference>
<feature type="compositionally biased region" description="Low complexity" evidence="16">
    <location>
        <begin position="675"/>
        <end position="689"/>
    </location>
</feature>
<dbReference type="PANTHER" id="PTHR12011:SF471">
    <property type="entry name" value="G-PROTEIN COUPLED RECEPTORS FAMILY 2 PROFILE 2 DOMAIN-CONTAINING PROTEIN"/>
    <property type="match status" value="1"/>
</dbReference>
<dbReference type="Proteomes" id="UP000653454">
    <property type="component" value="Unassembled WGS sequence"/>
</dbReference>
<keyword evidence="11" id="KW-0675">Receptor</keyword>
<feature type="domain" description="Laminin EGF-like" evidence="18">
    <location>
        <begin position="240"/>
        <end position="287"/>
    </location>
</feature>
<feature type="compositionally biased region" description="Low complexity" evidence="16">
    <location>
        <begin position="1297"/>
        <end position="1317"/>
    </location>
</feature>
<dbReference type="FunFam" id="2.10.25.10:FF:000011">
    <property type="entry name" value="Cadherin EGF LAG seven-pass G-type receptor"/>
    <property type="match status" value="1"/>
</dbReference>
<evidence type="ECO:0000256" key="3">
    <source>
        <dbReference type="ARBA" id="ARBA00022475"/>
    </source>
</evidence>
<keyword evidence="14 15" id="KW-0424">Laminin EGF-like domain</keyword>
<evidence type="ECO:0000256" key="17">
    <source>
        <dbReference type="SAM" id="Phobius"/>
    </source>
</evidence>
<evidence type="ECO:0000256" key="9">
    <source>
        <dbReference type="ARBA" id="ARBA00023136"/>
    </source>
</evidence>
<dbReference type="InterPro" id="IPR057244">
    <property type="entry name" value="GAIN_B"/>
</dbReference>
<accession>A0A8S4G085</accession>
<feature type="compositionally biased region" description="Basic and acidic residues" evidence="16">
    <location>
        <begin position="1658"/>
        <end position="1672"/>
    </location>
</feature>
<dbReference type="GO" id="GO:0007189">
    <property type="term" value="P:adenylate cyclase-activating G protein-coupled receptor signaling pathway"/>
    <property type="evidence" value="ECO:0007669"/>
    <property type="project" value="TreeGrafter"/>
</dbReference>
<sequence length="1672" mass="184170">MLSKRVWWWARGCVVRGGRGPRVRGACALLPCGGAACVEQPGGYQCRCPPRHKLTDSGCVEIAAHSCPSGWWGNEACGPCECRLSDGYHPHCDRKTGQCHCKEARLGLKFSFFGNEACGPCECRLSDGYHPHCDRKTGQCHCKRCIQYVPASVASATGNTRIATGRPASAIASRECIPDSGCVEIAAHSCPSGWWGNEACGPCECRLSDGYHPHCDRKTGQCHCKENHYKPADSSVCLPCACYPAGSNNSSCDPLTGQCHCRSGVIGRACDRCAHVYAEVVPSGCEVVYDGCPRSFARGVWWPRTKFGNEAITDCPTGSSGKASRSCVKESVVPWQEPDMFNCTTATFYQLRKQLHKIETGELQVNTFVGVRLAEDLSTACANTPTLYGADVLVGEGVLLELLNHEIKQAGLNLTHSQDKDYIRNIVNSANTIIDTKYSVEWRRIHELTGHGVELLLQKFDKYISVLAENQRDTYTSPFEIATKHMVIGVDVVTAESIYGFEPSQLNQLHKNLDSESYTTERVILPDTSAFIHSPIQGPGYYGTGKVLKKKALSPTVSFPKYNNYVKNKNKFDKYSRVLLPLDLLGISDRSFQENLDTPYESRAVFSYIQYSRNSSLLMPMSMDESVSRRWGVNMTVGSAILQVALFVPQYVYTRYSDGGVRQYDEGITYNNRGNPNSPHPHSNHQNPNPKTPWPQDDDHAPVVIQPTYKKQETPSNTNIQENETDNLPEKIDGENGPKVMALTMDSNESRNSGNVTKDGVKKLVYKSLGGITLKTPIRLQMWLDIDKDTFSSRTNPQCVHWSTLRGHGEWSRVGCHTEIDYDWSPYSGEPLLVNCTCNHLSTFAVLVDVVDVEVSSSSRPHFWGTCIIPMKEGFRPGRPRWRSAGLWTYVPRYIKVDYDWSSYSGEPLLVNCTCNHLSTFAVLVDVVDVEFIPEPSLLEAVTSYTAFLISIPLLTVTWLALVVSRAGTVSNTIHSHLLFCVVTSHVLYLVALKARTELVQNEFACKLIAMGLHYFWVASFAWTACDAYQLRRLVRELRDVNHSGAPYHLCAAYGAPAVLLALSVAHHQHQYGNNLLERVDEVSCTYLVAGGSSGDQEKAAGFQTLAWRHVLDRSEIRAIQSTAALNTHTDILRCWVSVHEGAVWWVVGACAACAACALLWLCGATRAAFTARDHQVNTGNLRTLLAFSIICLPLLSVSWAAALLLGSEAARRGALGAALAAAVTAHAACVAAQHACNRRLRINVKRTVLKCMGKKVPLPDTSVIISSSAMTGVNRSSLAYHSSAEAGRQLRNIGISASSTTSRSTNKTSSSPYSRSDGQLRHTSTSTSNYNTSASDMPAYLRGFDSSLHSRRDDEPRRRRKSTKNEPASTATGEEATDTESDGSARSLDLASSHSSDDEETSNRRSTGTVTRGSTSNSGAGYLPNITEGAPLAMPPRWPHGMTEEGAPPMARWAGSSPAPLPAPDLTSDVYRRAPPHNYGAMEDELLYGMVPTEADKQITYDPTYTVSPTMYRLPTNPYGSKTYLSSRTSDYGYSPTKYLSPETNLYGSRDFRDSGVTMREQEGYPSNYRDSGIATMLKNDYQRKMESQYGDYNDRMSEGSDKHHPHDKYLFPYTAEEDHSNTRALNQTPQLRPSDLAQTGEPPPQMGAPLASMGETSEKSTTEDDAETRV</sequence>
<feature type="disulfide bond" evidence="15">
    <location>
        <begin position="240"/>
        <end position="252"/>
    </location>
</feature>
<dbReference type="InterPro" id="IPR000203">
    <property type="entry name" value="GPS"/>
</dbReference>
<keyword evidence="12" id="KW-0325">Glycoprotein</keyword>
<feature type="region of interest" description="Disordered" evidence="16">
    <location>
        <begin position="1618"/>
        <end position="1672"/>
    </location>
</feature>
<feature type="transmembrane region" description="Helical" evidence="17">
    <location>
        <begin position="1185"/>
        <end position="1206"/>
    </location>
</feature>
<evidence type="ECO:0000256" key="7">
    <source>
        <dbReference type="ARBA" id="ARBA00022989"/>
    </source>
</evidence>
<feature type="transmembrane region" description="Helical" evidence="17">
    <location>
        <begin position="977"/>
        <end position="996"/>
    </location>
</feature>
<dbReference type="SMART" id="SM00180">
    <property type="entry name" value="EGF_Lam"/>
    <property type="match status" value="1"/>
</dbReference>
<dbReference type="PRINTS" id="PR00011">
    <property type="entry name" value="EGFLAMININ"/>
</dbReference>
<evidence type="ECO:0000256" key="16">
    <source>
        <dbReference type="SAM" id="MobiDB-lite"/>
    </source>
</evidence>
<keyword evidence="23" id="KW-1185">Reference proteome</keyword>
<evidence type="ECO:0000313" key="23">
    <source>
        <dbReference type="Proteomes" id="UP000653454"/>
    </source>
</evidence>
<dbReference type="SMART" id="SM00008">
    <property type="entry name" value="HormR"/>
    <property type="match status" value="1"/>
</dbReference>
<dbReference type="GO" id="GO:0030054">
    <property type="term" value="C:cell junction"/>
    <property type="evidence" value="ECO:0007669"/>
    <property type="project" value="UniProtKB-ARBA"/>
</dbReference>
<keyword evidence="5" id="KW-0732">Signal</keyword>
<feature type="region of interest" description="Disordered" evidence="16">
    <location>
        <begin position="667"/>
        <end position="737"/>
    </location>
</feature>